<dbReference type="InterPro" id="IPR027470">
    <property type="entry name" value="Cation_efflux_CTD"/>
</dbReference>
<evidence type="ECO:0000256" key="1">
    <source>
        <dbReference type="ARBA" id="ARBA00004141"/>
    </source>
</evidence>
<dbReference type="GO" id="GO:0005385">
    <property type="term" value="F:zinc ion transmembrane transporter activity"/>
    <property type="evidence" value="ECO:0007669"/>
    <property type="project" value="TreeGrafter"/>
</dbReference>
<evidence type="ECO:0000256" key="2">
    <source>
        <dbReference type="ARBA" id="ARBA00008873"/>
    </source>
</evidence>
<evidence type="ECO:0000256" key="7">
    <source>
        <dbReference type="ARBA" id="ARBA00023136"/>
    </source>
</evidence>
<dbReference type="SUPFAM" id="SSF161111">
    <property type="entry name" value="Cation efflux protein transmembrane domain-like"/>
    <property type="match status" value="1"/>
</dbReference>
<dbReference type="Gene3D" id="1.20.1510.10">
    <property type="entry name" value="Cation efflux protein transmembrane domain"/>
    <property type="match status" value="1"/>
</dbReference>
<accession>A0A6B1DB88</accession>
<dbReference type="AlphaFoldDB" id="A0A6B1DB88"/>
<comment type="subcellular location">
    <subcellularLocation>
        <location evidence="1">Membrane</location>
        <topology evidence="1">Multi-pass membrane protein</topology>
    </subcellularLocation>
</comment>
<dbReference type="Pfam" id="PF01545">
    <property type="entry name" value="Cation_efflux"/>
    <property type="match status" value="1"/>
</dbReference>
<feature type="region of interest" description="Disordered" evidence="8">
    <location>
        <begin position="1"/>
        <end position="32"/>
    </location>
</feature>
<dbReference type="PANTHER" id="PTHR45820:SF4">
    <property type="entry name" value="ZINC TRANSPORTER 63C, ISOFORM F"/>
    <property type="match status" value="1"/>
</dbReference>
<feature type="transmembrane region" description="Helical" evidence="9">
    <location>
        <begin position="103"/>
        <end position="124"/>
    </location>
</feature>
<dbReference type="InterPro" id="IPR058533">
    <property type="entry name" value="Cation_efflux_TM"/>
</dbReference>
<comment type="similarity">
    <text evidence="2">Belongs to the cation diffusion facilitator (CDF) transporter (TC 2.A.4) family. SLC30A subfamily.</text>
</comment>
<dbReference type="EMBL" id="VXMH01000106">
    <property type="protein sequence ID" value="MYC97181.1"/>
    <property type="molecule type" value="Genomic_DNA"/>
</dbReference>
<dbReference type="GO" id="GO:0016020">
    <property type="term" value="C:membrane"/>
    <property type="evidence" value="ECO:0007669"/>
    <property type="project" value="UniProtKB-SubCell"/>
</dbReference>
<evidence type="ECO:0000259" key="11">
    <source>
        <dbReference type="Pfam" id="PF16916"/>
    </source>
</evidence>
<evidence type="ECO:0000256" key="9">
    <source>
        <dbReference type="SAM" id="Phobius"/>
    </source>
</evidence>
<dbReference type="InterPro" id="IPR002524">
    <property type="entry name" value="Cation_efflux"/>
</dbReference>
<keyword evidence="5" id="KW-0862">Zinc</keyword>
<feature type="domain" description="Cation efflux protein transmembrane" evidence="10">
    <location>
        <begin position="40"/>
        <end position="224"/>
    </location>
</feature>
<dbReference type="InterPro" id="IPR036837">
    <property type="entry name" value="Cation_efflux_CTD_sf"/>
</dbReference>
<evidence type="ECO:0000256" key="4">
    <source>
        <dbReference type="ARBA" id="ARBA00022692"/>
    </source>
</evidence>
<dbReference type="InterPro" id="IPR027469">
    <property type="entry name" value="Cation_efflux_TMD_sf"/>
</dbReference>
<dbReference type="GO" id="GO:0006882">
    <property type="term" value="P:intracellular zinc ion homeostasis"/>
    <property type="evidence" value="ECO:0007669"/>
    <property type="project" value="TreeGrafter"/>
</dbReference>
<proteinExistence type="inferred from homology"/>
<keyword evidence="4 9" id="KW-0812">Transmembrane</keyword>
<dbReference type="PANTHER" id="PTHR45820">
    <property type="entry name" value="FI23527P1"/>
    <property type="match status" value="1"/>
</dbReference>
<feature type="transmembrane region" description="Helical" evidence="9">
    <location>
        <begin position="178"/>
        <end position="196"/>
    </location>
</feature>
<feature type="compositionally biased region" description="Basic residues" evidence="8">
    <location>
        <begin position="22"/>
        <end position="32"/>
    </location>
</feature>
<evidence type="ECO:0000256" key="5">
    <source>
        <dbReference type="ARBA" id="ARBA00022833"/>
    </source>
</evidence>
<dbReference type="Pfam" id="PF16916">
    <property type="entry name" value="ZT_dimer"/>
    <property type="match status" value="1"/>
</dbReference>
<organism evidence="12">
    <name type="scientific">Caldilineaceae bacterium SB0661_bin_32</name>
    <dbReference type="NCBI Taxonomy" id="2605255"/>
    <lineage>
        <taxon>Bacteria</taxon>
        <taxon>Bacillati</taxon>
        <taxon>Chloroflexota</taxon>
        <taxon>Caldilineae</taxon>
        <taxon>Caldilineales</taxon>
        <taxon>Caldilineaceae</taxon>
    </lineage>
</organism>
<keyword evidence="6 9" id="KW-1133">Transmembrane helix</keyword>
<dbReference type="SUPFAM" id="SSF160240">
    <property type="entry name" value="Cation efflux protein cytoplasmic domain-like"/>
    <property type="match status" value="1"/>
</dbReference>
<keyword evidence="3" id="KW-0813">Transport</keyword>
<comment type="caution">
    <text evidence="12">The sequence shown here is derived from an EMBL/GenBank/DDBJ whole genome shotgun (WGS) entry which is preliminary data.</text>
</comment>
<name>A0A6B1DB88_9CHLR</name>
<sequence length="318" mass="34773">MGQGHSHYHEHGDEGGHEHSHNHAHHLHHHHHGDSNNLRTAFFLNLGFTVVEIVGAYLTNSVAILSDALHDLGDSIALGMAWGLEKHAGKDAPARYSYGYGRLSLLGAFINAAVLIAGGLFVLAEVIPRLLNPEVTNAPGMILLALGGIAVNGAAVWRLQGGGTMNAKVAMWHLLEDVLGWVAVLIVGITLLFVDLYILDSILSLLITLYILYSVLGHLKKTAELFLQAAPEGVDLSHLAQRLRNISAVEDCHHTHLWSLDGNHHVLSTHLVVNQSADQNEIREIKQRAREELDGLHLTHITIEIEYPGDCSMVENHV</sequence>
<dbReference type="GO" id="GO:0010312">
    <property type="term" value="P:detoxification of zinc ion"/>
    <property type="evidence" value="ECO:0007669"/>
    <property type="project" value="TreeGrafter"/>
</dbReference>
<evidence type="ECO:0000313" key="12">
    <source>
        <dbReference type="EMBL" id="MYC97181.1"/>
    </source>
</evidence>
<evidence type="ECO:0000256" key="6">
    <source>
        <dbReference type="ARBA" id="ARBA00022989"/>
    </source>
</evidence>
<feature type="transmembrane region" description="Helical" evidence="9">
    <location>
        <begin position="136"/>
        <end position="157"/>
    </location>
</feature>
<dbReference type="NCBIfam" id="TIGR01297">
    <property type="entry name" value="CDF"/>
    <property type="match status" value="1"/>
</dbReference>
<reference evidence="12" key="1">
    <citation type="submission" date="2019-09" db="EMBL/GenBank/DDBJ databases">
        <title>Characterisation of the sponge microbiome using genome-centric metagenomics.</title>
        <authorList>
            <person name="Engelberts J.P."/>
            <person name="Robbins S.J."/>
            <person name="De Goeij J.M."/>
            <person name="Aranda M."/>
            <person name="Bell S.C."/>
            <person name="Webster N.S."/>
        </authorList>
    </citation>
    <scope>NUCLEOTIDE SEQUENCE</scope>
    <source>
        <strain evidence="12">SB0661_bin_32</strain>
    </source>
</reference>
<gene>
    <name evidence="12" type="ORF">F4X14_19670</name>
</gene>
<evidence type="ECO:0000259" key="10">
    <source>
        <dbReference type="Pfam" id="PF01545"/>
    </source>
</evidence>
<evidence type="ECO:0000256" key="8">
    <source>
        <dbReference type="SAM" id="MobiDB-lite"/>
    </source>
</evidence>
<evidence type="ECO:0000256" key="3">
    <source>
        <dbReference type="ARBA" id="ARBA00022448"/>
    </source>
</evidence>
<feature type="domain" description="Cation efflux protein cytoplasmic" evidence="11">
    <location>
        <begin position="231"/>
        <end position="306"/>
    </location>
</feature>
<feature type="compositionally biased region" description="Basic and acidic residues" evidence="8">
    <location>
        <begin position="7"/>
        <end position="21"/>
    </location>
</feature>
<feature type="transmembrane region" description="Helical" evidence="9">
    <location>
        <begin position="202"/>
        <end position="219"/>
    </location>
</feature>
<protein>
    <submittedName>
        <fullName evidence="12">Cation transporter</fullName>
    </submittedName>
</protein>
<keyword evidence="7 9" id="KW-0472">Membrane</keyword>